<dbReference type="SMART" id="SM00450">
    <property type="entry name" value="RHOD"/>
    <property type="match status" value="1"/>
</dbReference>
<dbReference type="CDD" id="cd00158">
    <property type="entry name" value="RHOD"/>
    <property type="match status" value="1"/>
</dbReference>
<dbReference type="InterPro" id="IPR001763">
    <property type="entry name" value="Rhodanese-like_dom"/>
</dbReference>
<sequence length="129" mass="14656">MTALLAIAVVFTFSGNAFAQQKDIGRLTPTEALEYMKKTPNVFIVDVSPPEKFQAEHFTGSVNIPMNELLSRMNEIPKDRPVLIHCRLGRTCVKAYPLVKKMRPDIPEVSYIDGVPLFTEYNNWVKTQK</sequence>
<gene>
    <name evidence="3" type="ORF">NB640_10570</name>
</gene>
<accession>A0A9E9P2X6</accession>
<feature type="chain" id="PRO_5038564069" evidence="1">
    <location>
        <begin position="20"/>
        <end position="129"/>
    </location>
</feature>
<keyword evidence="1" id="KW-0732">Signal</keyword>
<evidence type="ECO:0000256" key="1">
    <source>
        <dbReference type="SAM" id="SignalP"/>
    </source>
</evidence>
<dbReference type="PROSITE" id="PS50206">
    <property type="entry name" value="RHODANESE_3"/>
    <property type="match status" value="1"/>
</dbReference>
<proteinExistence type="predicted"/>
<dbReference type="InterPro" id="IPR036873">
    <property type="entry name" value="Rhodanese-like_dom_sf"/>
</dbReference>
<keyword evidence="4" id="KW-1185">Reference proteome</keyword>
<dbReference type="InterPro" id="IPR050229">
    <property type="entry name" value="GlpE_sulfurtransferase"/>
</dbReference>
<dbReference type="PANTHER" id="PTHR43031">
    <property type="entry name" value="FAD-DEPENDENT OXIDOREDUCTASE"/>
    <property type="match status" value="1"/>
</dbReference>
<dbReference type="SUPFAM" id="SSF52821">
    <property type="entry name" value="Rhodanese/Cell cycle control phosphatase"/>
    <property type="match status" value="1"/>
</dbReference>
<protein>
    <submittedName>
        <fullName evidence="3">Rhodanese-like domain-containing protein</fullName>
    </submittedName>
</protein>
<evidence type="ECO:0000313" key="3">
    <source>
        <dbReference type="EMBL" id="WAW09660.1"/>
    </source>
</evidence>
<dbReference type="AlphaFoldDB" id="A0A9E9P2X6"/>
<feature type="signal peptide" evidence="1">
    <location>
        <begin position="1"/>
        <end position="19"/>
    </location>
</feature>
<evidence type="ECO:0000313" key="4">
    <source>
        <dbReference type="Proteomes" id="UP001156215"/>
    </source>
</evidence>
<dbReference type="PANTHER" id="PTHR43031:SF1">
    <property type="entry name" value="PYRIDINE NUCLEOTIDE-DISULPHIDE OXIDOREDUCTASE"/>
    <property type="match status" value="1"/>
</dbReference>
<dbReference type="EMBL" id="CP098242">
    <property type="protein sequence ID" value="WAW09660.1"/>
    <property type="molecule type" value="Genomic_DNA"/>
</dbReference>
<reference evidence="3" key="1">
    <citation type="journal article" date="2022" name="Front. Microbiol.">
        <title>New perspectives on an old grouping: The genomic and phenotypic variability of Oxalobacter formigenes and the implications for calcium oxalate stone prevention.</title>
        <authorList>
            <person name="Chmiel J.A."/>
            <person name="Carr C."/>
            <person name="Stuivenberg G.A."/>
            <person name="Venema R."/>
            <person name="Chanyi R.M."/>
            <person name="Al K.F."/>
            <person name="Giguere D."/>
            <person name="Say H."/>
            <person name="Akouris P.P."/>
            <person name="Dominguez Romero S.A."/>
            <person name="Kwong A."/>
            <person name="Tai V."/>
            <person name="Koval S.F."/>
            <person name="Razvi H."/>
            <person name="Bjazevic J."/>
            <person name="Burton J.P."/>
        </authorList>
    </citation>
    <scope>NUCLEOTIDE SEQUENCE</scope>
    <source>
        <strain evidence="3">WoOx3</strain>
    </source>
</reference>
<dbReference type="Gene3D" id="3.40.250.10">
    <property type="entry name" value="Rhodanese-like domain"/>
    <property type="match status" value="1"/>
</dbReference>
<feature type="domain" description="Rhodanese" evidence="2">
    <location>
        <begin position="38"/>
        <end position="120"/>
    </location>
</feature>
<dbReference type="Proteomes" id="UP001156215">
    <property type="component" value="Chromosome"/>
</dbReference>
<name>A0A9E9P2X6_9BURK</name>
<evidence type="ECO:0000259" key="2">
    <source>
        <dbReference type="PROSITE" id="PS50206"/>
    </source>
</evidence>
<organism evidence="3 4">
    <name type="scientific">Oxalobacter vibrioformis</name>
    <dbReference type="NCBI Taxonomy" id="933080"/>
    <lineage>
        <taxon>Bacteria</taxon>
        <taxon>Pseudomonadati</taxon>
        <taxon>Pseudomonadota</taxon>
        <taxon>Betaproteobacteria</taxon>
        <taxon>Burkholderiales</taxon>
        <taxon>Oxalobacteraceae</taxon>
        <taxon>Oxalobacter</taxon>
    </lineage>
</organism>
<dbReference type="RefSeq" id="WP_269308664.1">
    <property type="nucleotide sequence ID" value="NZ_CP098242.1"/>
</dbReference>
<dbReference type="Pfam" id="PF00581">
    <property type="entry name" value="Rhodanese"/>
    <property type="match status" value="1"/>
</dbReference>
<dbReference type="KEGG" id="ovb:NB640_10570"/>